<comment type="caution">
    <text evidence="1">The sequence shown here is derived from an EMBL/GenBank/DDBJ whole genome shotgun (WGS) entry which is preliminary data.</text>
</comment>
<proteinExistence type="predicted"/>
<reference evidence="1" key="2">
    <citation type="journal article" date="2021" name="PeerJ">
        <title>Extensive microbial diversity within the chicken gut microbiome revealed by metagenomics and culture.</title>
        <authorList>
            <person name="Gilroy R."/>
            <person name="Ravi A."/>
            <person name="Getino M."/>
            <person name="Pursley I."/>
            <person name="Horton D.L."/>
            <person name="Alikhan N.F."/>
            <person name="Baker D."/>
            <person name="Gharbi K."/>
            <person name="Hall N."/>
            <person name="Watson M."/>
            <person name="Adriaenssens E.M."/>
            <person name="Foster-Nyarko E."/>
            <person name="Jarju S."/>
            <person name="Secka A."/>
            <person name="Antonio M."/>
            <person name="Oren A."/>
            <person name="Chaudhuri R.R."/>
            <person name="La Ragione R."/>
            <person name="Hildebrand F."/>
            <person name="Pallen M.J."/>
        </authorList>
    </citation>
    <scope>NUCLEOTIDE SEQUENCE</scope>
    <source>
        <strain evidence="1">CHK154-7741</strain>
    </source>
</reference>
<dbReference type="Proteomes" id="UP000886748">
    <property type="component" value="Unassembled WGS sequence"/>
</dbReference>
<name>A0A9D1SRP8_9CLOT</name>
<sequence length="68" mass="8105">MLNKIIEGVNELEELMCEYSEMNAFLFSHNKIFMIASSNLYKTPEYNHQPYTFKYGDFCVGDYIKNYN</sequence>
<evidence type="ECO:0000313" key="1">
    <source>
        <dbReference type="EMBL" id="HIU92292.1"/>
    </source>
</evidence>
<accession>A0A9D1SRP8</accession>
<organism evidence="1 2">
    <name type="scientific">Candidatus Limenecus avicola</name>
    <dbReference type="NCBI Taxonomy" id="2840847"/>
    <lineage>
        <taxon>Bacteria</taxon>
        <taxon>Bacillati</taxon>
        <taxon>Bacillota</taxon>
        <taxon>Clostridia</taxon>
        <taxon>Eubacteriales</taxon>
        <taxon>Clostridiaceae</taxon>
        <taxon>Clostridiaceae incertae sedis</taxon>
        <taxon>Candidatus Limenecus</taxon>
    </lineage>
</organism>
<protein>
    <submittedName>
        <fullName evidence="1">Uncharacterized protein</fullName>
    </submittedName>
</protein>
<gene>
    <name evidence="1" type="ORF">IAD26_04055</name>
</gene>
<evidence type="ECO:0000313" key="2">
    <source>
        <dbReference type="Proteomes" id="UP000886748"/>
    </source>
</evidence>
<reference evidence="1" key="1">
    <citation type="submission" date="2020-10" db="EMBL/GenBank/DDBJ databases">
        <authorList>
            <person name="Gilroy R."/>
        </authorList>
    </citation>
    <scope>NUCLEOTIDE SEQUENCE</scope>
    <source>
        <strain evidence="1">CHK154-7741</strain>
    </source>
</reference>
<dbReference type="EMBL" id="DVOD01000030">
    <property type="protein sequence ID" value="HIU92292.1"/>
    <property type="molecule type" value="Genomic_DNA"/>
</dbReference>
<dbReference type="AlphaFoldDB" id="A0A9D1SRP8"/>